<dbReference type="KEGG" id="vcn:VOLCADRAFT_119562"/>
<reference evidence="5 6" key="1">
    <citation type="journal article" date="2010" name="Science">
        <title>Genomic analysis of organismal complexity in the multicellular green alga Volvox carteri.</title>
        <authorList>
            <person name="Prochnik S.E."/>
            <person name="Umen J."/>
            <person name="Nedelcu A.M."/>
            <person name="Hallmann A."/>
            <person name="Miller S.M."/>
            <person name="Nishii I."/>
            <person name="Ferris P."/>
            <person name="Kuo A."/>
            <person name="Mitros T."/>
            <person name="Fritz-Laylin L.K."/>
            <person name="Hellsten U."/>
            <person name="Chapman J."/>
            <person name="Simakov O."/>
            <person name="Rensing S.A."/>
            <person name="Terry A."/>
            <person name="Pangilinan J."/>
            <person name="Kapitonov V."/>
            <person name="Jurka J."/>
            <person name="Salamov A."/>
            <person name="Shapiro H."/>
            <person name="Schmutz J."/>
            <person name="Grimwood J."/>
            <person name="Lindquist E."/>
            <person name="Lucas S."/>
            <person name="Grigoriev I.V."/>
            <person name="Schmitt R."/>
            <person name="Kirk D."/>
            <person name="Rokhsar D.S."/>
        </authorList>
    </citation>
    <scope>NUCLEOTIDE SEQUENCE [LARGE SCALE GENOMIC DNA]</scope>
    <source>
        <strain evidence="6">f. Nagariensis / Eve</strain>
    </source>
</reference>
<dbReference type="InterPro" id="IPR002173">
    <property type="entry name" value="Carboh/pur_kinase_PfkB_CS"/>
</dbReference>
<evidence type="ECO:0000313" key="5">
    <source>
        <dbReference type="EMBL" id="EFJ42029.1"/>
    </source>
</evidence>
<dbReference type="InterPro" id="IPR029056">
    <property type="entry name" value="Ribokinase-like"/>
</dbReference>
<proteinExistence type="inferred from homology"/>
<dbReference type="InParanoid" id="D8UE55"/>
<evidence type="ECO:0000313" key="6">
    <source>
        <dbReference type="Proteomes" id="UP000001058"/>
    </source>
</evidence>
<dbReference type="RefSeq" id="XP_002956904.1">
    <property type="nucleotide sequence ID" value="XM_002956858.1"/>
</dbReference>
<dbReference type="GO" id="GO:0016301">
    <property type="term" value="F:kinase activity"/>
    <property type="evidence" value="ECO:0007669"/>
    <property type="project" value="UniProtKB-KW"/>
</dbReference>
<dbReference type="PANTHER" id="PTHR43320">
    <property type="entry name" value="SUGAR KINASE"/>
    <property type="match status" value="1"/>
</dbReference>
<dbReference type="CDD" id="cd01168">
    <property type="entry name" value="adenosine_kinase"/>
    <property type="match status" value="1"/>
</dbReference>
<dbReference type="Proteomes" id="UP000001058">
    <property type="component" value="Unassembled WGS sequence"/>
</dbReference>
<dbReference type="Gene3D" id="3.40.1190.20">
    <property type="match status" value="1"/>
</dbReference>
<feature type="domain" description="Carbohydrate kinase PfkB" evidence="4">
    <location>
        <begin position="58"/>
        <end position="356"/>
    </location>
</feature>
<evidence type="ECO:0000259" key="4">
    <source>
        <dbReference type="Pfam" id="PF00294"/>
    </source>
</evidence>
<comment type="similarity">
    <text evidence="1">Belongs to the carbohydrate kinase PfkB family.</text>
</comment>
<dbReference type="eggNOG" id="KOG2854">
    <property type="taxonomic scope" value="Eukaryota"/>
</dbReference>
<dbReference type="PANTHER" id="PTHR43320:SF1">
    <property type="entry name" value="OS01G0105900 PROTEIN"/>
    <property type="match status" value="1"/>
</dbReference>
<protein>
    <recommendedName>
        <fullName evidence="4">Carbohydrate kinase PfkB domain-containing protein</fullName>
    </recommendedName>
</protein>
<dbReference type="InterPro" id="IPR052700">
    <property type="entry name" value="Carb_kinase_PfkB-like"/>
</dbReference>
<dbReference type="EMBL" id="GL378387">
    <property type="protein sequence ID" value="EFJ42029.1"/>
    <property type="molecule type" value="Genomic_DNA"/>
</dbReference>
<evidence type="ECO:0000256" key="3">
    <source>
        <dbReference type="ARBA" id="ARBA00022777"/>
    </source>
</evidence>
<keyword evidence="6" id="KW-1185">Reference proteome</keyword>
<dbReference type="InterPro" id="IPR011611">
    <property type="entry name" value="PfkB_dom"/>
</dbReference>
<keyword evidence="3" id="KW-0418">Kinase</keyword>
<dbReference type="GeneID" id="9622714"/>
<dbReference type="Pfam" id="PF00294">
    <property type="entry name" value="PfkB"/>
    <property type="match status" value="1"/>
</dbReference>
<keyword evidence="2" id="KW-0808">Transferase</keyword>
<gene>
    <name evidence="5" type="ORF">VOLCADRAFT_119562</name>
</gene>
<accession>D8UE55</accession>
<dbReference type="STRING" id="3068.D8UE55"/>
<dbReference type="AlphaFoldDB" id="D8UE55"/>
<evidence type="ECO:0000256" key="1">
    <source>
        <dbReference type="ARBA" id="ARBA00010688"/>
    </source>
</evidence>
<evidence type="ECO:0000256" key="2">
    <source>
        <dbReference type="ARBA" id="ARBA00022679"/>
    </source>
</evidence>
<dbReference type="SUPFAM" id="SSF53613">
    <property type="entry name" value="Ribokinase-like"/>
    <property type="match status" value="1"/>
</dbReference>
<name>D8UE55_VOLCA</name>
<dbReference type="FunCoup" id="D8UE55">
    <property type="interactions" value="15"/>
</dbReference>
<dbReference type="PROSITE" id="PS00584">
    <property type="entry name" value="PFKB_KINASES_2"/>
    <property type="match status" value="1"/>
</dbReference>
<organism evidence="6">
    <name type="scientific">Volvox carteri f. nagariensis</name>
    <dbReference type="NCBI Taxonomy" id="3068"/>
    <lineage>
        <taxon>Eukaryota</taxon>
        <taxon>Viridiplantae</taxon>
        <taxon>Chlorophyta</taxon>
        <taxon>core chlorophytes</taxon>
        <taxon>Chlorophyceae</taxon>
        <taxon>CS clade</taxon>
        <taxon>Chlamydomonadales</taxon>
        <taxon>Volvocaceae</taxon>
        <taxon>Volvox</taxon>
    </lineage>
</organism>
<dbReference type="OrthoDB" id="415590at2759"/>
<sequence length="426" mass="42686">MVAELKPSTFDVPVVVGLGDPVMDILANVSAEWLATLTAEPGGCLPVPPDTMEQLLADASTQSELVRIPGGSAANVVKGIANISGASGAVQCRFVGMVGRDETGAEYRRKLTAQGVEPLLLEIPHSGSSSSSSPPSATALCLVTPDGQRTMRTCLGASLELRSAAQLPADWGAGCRLLHAEGYCLYRPQLAREMMSAARQQGALVSIDLASFELVRNCKDALLALLEDGLVDLIFANEEEAITLCQVLALGPPGSETDPEACVAAAQRFLLSPSGGRARVAVTSLGARGCVARGADGEEGASPACRVSVVDTIGAGDFFTAGFLSAYLRGASLQHCCAAGCAAGAEAVQAVGAELPTAAFERLRSSLEAILATKPAAATAAAAAAAAAASASALAAALAAGTQAAAAATTTTATAAPKAVAVGALV</sequence>